<evidence type="ECO:0000313" key="2">
    <source>
        <dbReference type="Proteomes" id="UP000410492"/>
    </source>
</evidence>
<evidence type="ECO:0000313" key="1">
    <source>
        <dbReference type="EMBL" id="VEN47604.1"/>
    </source>
</evidence>
<reference evidence="1 2" key="1">
    <citation type="submission" date="2019-01" db="EMBL/GenBank/DDBJ databases">
        <authorList>
            <person name="Sayadi A."/>
        </authorList>
    </citation>
    <scope>NUCLEOTIDE SEQUENCE [LARGE SCALE GENOMIC DNA]</scope>
</reference>
<keyword evidence="2" id="KW-1185">Reference proteome</keyword>
<protein>
    <submittedName>
        <fullName evidence="1">Uncharacterized protein</fullName>
    </submittedName>
</protein>
<dbReference type="Proteomes" id="UP000410492">
    <property type="component" value="Unassembled WGS sequence"/>
</dbReference>
<gene>
    <name evidence="1" type="ORF">CALMAC_LOCUS9320</name>
</gene>
<accession>A0A653CJY5</accession>
<dbReference type="AlphaFoldDB" id="A0A653CJY5"/>
<organism evidence="1 2">
    <name type="scientific">Callosobruchus maculatus</name>
    <name type="common">Southern cowpea weevil</name>
    <name type="synonym">Pulse bruchid</name>
    <dbReference type="NCBI Taxonomy" id="64391"/>
    <lineage>
        <taxon>Eukaryota</taxon>
        <taxon>Metazoa</taxon>
        <taxon>Ecdysozoa</taxon>
        <taxon>Arthropoda</taxon>
        <taxon>Hexapoda</taxon>
        <taxon>Insecta</taxon>
        <taxon>Pterygota</taxon>
        <taxon>Neoptera</taxon>
        <taxon>Endopterygota</taxon>
        <taxon>Coleoptera</taxon>
        <taxon>Polyphaga</taxon>
        <taxon>Cucujiformia</taxon>
        <taxon>Chrysomeloidea</taxon>
        <taxon>Chrysomelidae</taxon>
        <taxon>Bruchinae</taxon>
        <taxon>Bruchini</taxon>
        <taxon>Callosobruchus</taxon>
    </lineage>
</organism>
<sequence length="68" mass="7529">MYSPAAAMDAKTATMSKKRTSSFIILKQEFSITRSLIKLCTNIFEDDEVALAFLTSCNNADLDDSGRM</sequence>
<name>A0A653CJY5_CALMS</name>
<proteinExistence type="predicted"/>
<dbReference type="EMBL" id="CAACVG010007908">
    <property type="protein sequence ID" value="VEN47604.1"/>
    <property type="molecule type" value="Genomic_DNA"/>
</dbReference>